<gene>
    <name evidence="1" type="ORF">HJG60_011808</name>
</gene>
<dbReference type="Proteomes" id="UP000664940">
    <property type="component" value="Unassembled WGS sequence"/>
</dbReference>
<evidence type="ECO:0000313" key="2">
    <source>
        <dbReference type="Proteomes" id="UP000664940"/>
    </source>
</evidence>
<dbReference type="AlphaFoldDB" id="A0A833ZE26"/>
<dbReference type="EMBL" id="JABVXQ010000008">
    <property type="protein sequence ID" value="KAF6094698.1"/>
    <property type="molecule type" value="Genomic_DNA"/>
</dbReference>
<name>A0A833ZE26_9CHIR</name>
<sequence length="150" mass="16548">MHPLPRWNIVIRDTHKGHSSWGPGYVSIPLISPTLGGNQRVVDLSKRKPRFSCHARWCGVAVFLEQTDTAPDISSVAIHSVKTKGLESHRGTLPPPLSLTVSVAVPHRILVGMSVLVHEAEHFHVPVGHWGFLCDAVPVQSTLLLFSWTF</sequence>
<evidence type="ECO:0000313" key="1">
    <source>
        <dbReference type="EMBL" id="KAF6094698.1"/>
    </source>
</evidence>
<reference evidence="1 2" key="1">
    <citation type="journal article" date="2020" name="Nature">
        <title>Six reference-quality genomes reveal evolution of bat adaptations.</title>
        <authorList>
            <person name="Jebb D."/>
            <person name="Huang Z."/>
            <person name="Pippel M."/>
            <person name="Hughes G.M."/>
            <person name="Lavrichenko K."/>
            <person name="Devanna P."/>
            <person name="Winkler S."/>
            <person name="Jermiin L.S."/>
            <person name="Skirmuntt E.C."/>
            <person name="Katzourakis A."/>
            <person name="Burkitt-Gray L."/>
            <person name="Ray D.A."/>
            <person name="Sullivan K.A.M."/>
            <person name="Roscito J.G."/>
            <person name="Kirilenko B.M."/>
            <person name="Davalos L.M."/>
            <person name="Corthals A.P."/>
            <person name="Power M.L."/>
            <person name="Jones G."/>
            <person name="Ransome R.D."/>
            <person name="Dechmann D.K.N."/>
            <person name="Locatelli A.G."/>
            <person name="Puechmaille S.J."/>
            <person name="Fedrigo O."/>
            <person name="Jarvis E.D."/>
            <person name="Hiller M."/>
            <person name="Vernes S.C."/>
            <person name="Myers E.W."/>
            <person name="Teeling E.C."/>
        </authorList>
    </citation>
    <scope>NUCLEOTIDE SEQUENCE [LARGE SCALE GENOMIC DNA]</scope>
    <source>
        <strain evidence="1">Bat1K_MPI-CBG_1</strain>
    </source>
</reference>
<organism evidence="1 2">
    <name type="scientific">Phyllostomus discolor</name>
    <name type="common">pale spear-nosed bat</name>
    <dbReference type="NCBI Taxonomy" id="89673"/>
    <lineage>
        <taxon>Eukaryota</taxon>
        <taxon>Metazoa</taxon>
        <taxon>Chordata</taxon>
        <taxon>Craniata</taxon>
        <taxon>Vertebrata</taxon>
        <taxon>Euteleostomi</taxon>
        <taxon>Mammalia</taxon>
        <taxon>Eutheria</taxon>
        <taxon>Laurasiatheria</taxon>
        <taxon>Chiroptera</taxon>
        <taxon>Yangochiroptera</taxon>
        <taxon>Phyllostomidae</taxon>
        <taxon>Phyllostominae</taxon>
        <taxon>Phyllostomus</taxon>
    </lineage>
</organism>
<comment type="caution">
    <text evidence="1">The sequence shown here is derived from an EMBL/GenBank/DDBJ whole genome shotgun (WGS) entry which is preliminary data.</text>
</comment>
<protein>
    <submittedName>
        <fullName evidence="1">Uncharacterized protein</fullName>
    </submittedName>
</protein>
<accession>A0A833ZE26</accession>
<proteinExistence type="predicted"/>